<evidence type="ECO:0000313" key="5">
    <source>
        <dbReference type="Proteomes" id="UP000267469"/>
    </source>
</evidence>
<dbReference type="FunFam" id="2.60.120.1440:FF:000001">
    <property type="entry name" value="Putative anti-sigma factor"/>
    <property type="match status" value="1"/>
</dbReference>
<feature type="domain" description="Protein FecR C-terminal" evidence="3">
    <location>
        <begin position="308"/>
        <end position="378"/>
    </location>
</feature>
<dbReference type="Gene3D" id="3.55.50.30">
    <property type="match status" value="1"/>
</dbReference>
<dbReference type="PIRSF" id="PIRSF018266">
    <property type="entry name" value="FecR"/>
    <property type="match status" value="1"/>
</dbReference>
<dbReference type="PANTHER" id="PTHR30273">
    <property type="entry name" value="PERIPLASMIC SIGNAL SENSOR AND SIGMA FACTOR ACTIVATOR FECR-RELATED"/>
    <property type="match status" value="1"/>
</dbReference>
<gene>
    <name evidence="4" type="ORF">ED312_04035</name>
</gene>
<proteinExistence type="predicted"/>
<keyword evidence="1" id="KW-1133">Transmembrane helix</keyword>
<dbReference type="AlphaFoldDB" id="A0A3N0EV10"/>
<dbReference type="Gene3D" id="2.60.120.1440">
    <property type="match status" value="1"/>
</dbReference>
<sequence>MEDIIIKYFNNTITETELETLSGWLSEDKKNELYFKKLVQDNYLTDIWAQDNPGPDALADILHRIKKPKEKSRGIRVLQPLLKYAAIAVIILGAGYMVLLNDPEEKLQYEPELVTLKLSDGTVKELRANDSKEIIDTHGDLVINQQNDRLDYNTESRNTAGKPVFNELTVPKGRRFNILLADGTEVFLNSESILRFPVSFEGGKQRQVYLKGEGYFSVTGNKEKPFLVNTGEMVVEVLGTRFNVRAYENDGCIKTSLQEGSVQVSRKDSEGTPVTIVPGEAAFFNNKKGTISVDKIIIENDVAWTEHRLVFIQEPFSEVIKKIERSYGVRIVNENKELENVRFYGDFDIQDESVEDVLKAFTTIKFFEYSLKDDLITIKK</sequence>
<evidence type="ECO:0000256" key="1">
    <source>
        <dbReference type="SAM" id="Phobius"/>
    </source>
</evidence>
<dbReference type="PANTHER" id="PTHR30273:SF2">
    <property type="entry name" value="PROTEIN FECR"/>
    <property type="match status" value="1"/>
</dbReference>
<dbReference type="InterPro" id="IPR006860">
    <property type="entry name" value="FecR"/>
</dbReference>
<dbReference type="Pfam" id="PF04773">
    <property type="entry name" value="FecR"/>
    <property type="match status" value="1"/>
</dbReference>
<organism evidence="4 5">
    <name type="scientific">Sinomicrobium pectinilyticum</name>
    <dbReference type="NCBI Taxonomy" id="1084421"/>
    <lineage>
        <taxon>Bacteria</taxon>
        <taxon>Pseudomonadati</taxon>
        <taxon>Bacteroidota</taxon>
        <taxon>Flavobacteriia</taxon>
        <taxon>Flavobacteriales</taxon>
        <taxon>Flavobacteriaceae</taxon>
        <taxon>Sinomicrobium</taxon>
    </lineage>
</organism>
<evidence type="ECO:0000259" key="2">
    <source>
        <dbReference type="Pfam" id="PF04773"/>
    </source>
</evidence>
<dbReference type="OrthoDB" id="649666at2"/>
<keyword evidence="1" id="KW-0812">Transmembrane</keyword>
<protein>
    <submittedName>
        <fullName evidence="4">DUF4974 domain-containing protein</fullName>
    </submittedName>
</protein>
<comment type="caution">
    <text evidence="4">The sequence shown here is derived from an EMBL/GenBank/DDBJ whole genome shotgun (WGS) entry which is preliminary data.</text>
</comment>
<feature type="transmembrane region" description="Helical" evidence="1">
    <location>
        <begin position="81"/>
        <end position="99"/>
    </location>
</feature>
<dbReference type="InterPro" id="IPR032508">
    <property type="entry name" value="FecR_C"/>
</dbReference>
<dbReference type="Pfam" id="PF16344">
    <property type="entry name" value="FecR_C"/>
    <property type="match status" value="1"/>
</dbReference>
<accession>A0A3N0EV10</accession>
<keyword evidence="1" id="KW-0472">Membrane</keyword>
<evidence type="ECO:0000259" key="3">
    <source>
        <dbReference type="Pfam" id="PF16344"/>
    </source>
</evidence>
<dbReference type="InterPro" id="IPR012373">
    <property type="entry name" value="Ferrdict_sens_TM"/>
</dbReference>
<evidence type="ECO:0000313" key="4">
    <source>
        <dbReference type="EMBL" id="RNL91696.1"/>
    </source>
</evidence>
<dbReference type="GO" id="GO:0016989">
    <property type="term" value="F:sigma factor antagonist activity"/>
    <property type="evidence" value="ECO:0007669"/>
    <property type="project" value="TreeGrafter"/>
</dbReference>
<keyword evidence="5" id="KW-1185">Reference proteome</keyword>
<reference evidence="4 5" key="1">
    <citation type="submission" date="2018-10" db="EMBL/GenBank/DDBJ databases">
        <title>Sinomicrobium pectinilyticum sp. nov., a pectinase-producing bacterium isolated from alkaline and saline soil, and emended description of the genus Sinomicrobium.</title>
        <authorList>
            <person name="Cheng B."/>
            <person name="Li C."/>
            <person name="Lai Q."/>
            <person name="Du M."/>
            <person name="Shao Z."/>
            <person name="Xu P."/>
            <person name="Yang C."/>
        </authorList>
    </citation>
    <scope>NUCLEOTIDE SEQUENCE [LARGE SCALE GENOMIC DNA]</scope>
    <source>
        <strain evidence="4 5">5DNS001</strain>
    </source>
</reference>
<dbReference type="RefSeq" id="WP_123214726.1">
    <property type="nucleotide sequence ID" value="NZ_RJTM01000025.1"/>
</dbReference>
<dbReference type="EMBL" id="RJTM01000025">
    <property type="protein sequence ID" value="RNL91696.1"/>
    <property type="molecule type" value="Genomic_DNA"/>
</dbReference>
<dbReference type="Proteomes" id="UP000267469">
    <property type="component" value="Unassembled WGS sequence"/>
</dbReference>
<feature type="domain" description="FecR protein" evidence="2">
    <location>
        <begin position="168"/>
        <end position="263"/>
    </location>
</feature>
<name>A0A3N0EV10_SINP1</name>